<accession>A0A3P7LKD3</accession>
<evidence type="ECO:0000313" key="4">
    <source>
        <dbReference type="EMBL" id="VDN12197.1"/>
    </source>
</evidence>
<dbReference type="Proteomes" id="UP000281553">
    <property type="component" value="Unassembled WGS sequence"/>
</dbReference>
<dbReference type="GO" id="GO:0006886">
    <property type="term" value="P:intracellular protein transport"/>
    <property type="evidence" value="ECO:0007669"/>
    <property type="project" value="InterPro"/>
</dbReference>
<evidence type="ECO:0000313" key="5">
    <source>
        <dbReference type="Proteomes" id="UP000281553"/>
    </source>
</evidence>
<dbReference type="AlphaFoldDB" id="A0A3P7LKD3"/>
<keyword evidence="5" id="KW-1185">Reference proteome</keyword>
<dbReference type="GO" id="GO:0007040">
    <property type="term" value="P:lysosome organization"/>
    <property type="evidence" value="ECO:0007669"/>
    <property type="project" value="TreeGrafter"/>
</dbReference>
<evidence type="ECO:0000256" key="1">
    <source>
        <dbReference type="ARBA" id="ARBA00006111"/>
    </source>
</evidence>
<dbReference type="PANTHER" id="PTHR31305:SF2">
    <property type="entry name" value="SNARE-ASSOCIATED PROTEIN SNAPIN"/>
    <property type="match status" value="1"/>
</dbReference>
<gene>
    <name evidence="4" type="ORF">DILT_LOCUS8028</name>
</gene>
<evidence type="ECO:0000256" key="3">
    <source>
        <dbReference type="ARBA" id="ARBA00033330"/>
    </source>
</evidence>
<dbReference type="GO" id="GO:0031083">
    <property type="term" value="C:BLOC-1 complex"/>
    <property type="evidence" value="ECO:0007669"/>
    <property type="project" value="InterPro"/>
</dbReference>
<dbReference type="GO" id="GO:0008021">
    <property type="term" value="C:synaptic vesicle"/>
    <property type="evidence" value="ECO:0007669"/>
    <property type="project" value="TreeGrafter"/>
</dbReference>
<dbReference type="PANTHER" id="PTHR31305">
    <property type="entry name" value="SNARE-ASSOCIATED PROTEIN SNAPIN"/>
    <property type="match status" value="1"/>
</dbReference>
<dbReference type="GO" id="GO:0099078">
    <property type="term" value="C:BORC complex"/>
    <property type="evidence" value="ECO:0007669"/>
    <property type="project" value="TreeGrafter"/>
</dbReference>
<organism evidence="4 5">
    <name type="scientific">Dibothriocephalus latus</name>
    <name type="common">Fish tapeworm</name>
    <name type="synonym">Diphyllobothrium latum</name>
    <dbReference type="NCBI Taxonomy" id="60516"/>
    <lineage>
        <taxon>Eukaryota</taxon>
        <taxon>Metazoa</taxon>
        <taxon>Spiralia</taxon>
        <taxon>Lophotrochozoa</taxon>
        <taxon>Platyhelminthes</taxon>
        <taxon>Cestoda</taxon>
        <taxon>Eucestoda</taxon>
        <taxon>Diphyllobothriidea</taxon>
        <taxon>Diphyllobothriidae</taxon>
        <taxon>Dibothriocephalus</taxon>
    </lineage>
</organism>
<name>A0A3P7LKD3_DIBLA</name>
<sequence length="141" mass="15353">MSQGPDEVVNSPTLTEPVESIFSDFTAAPGHETSLDLSSGSSDSIERQPHSLAHFFAGLLRPSFEDIDVAVKTCVASQVSLQSLLERLSLDLSRLLEVIPPPVDLSEYVKKVNSAKTRITTVYNQLQSLQVSHLVDTVALF</sequence>
<dbReference type="InterPro" id="IPR017246">
    <property type="entry name" value="Snapin"/>
</dbReference>
<dbReference type="GO" id="GO:2000300">
    <property type="term" value="P:regulation of synaptic vesicle exocytosis"/>
    <property type="evidence" value="ECO:0007669"/>
    <property type="project" value="TreeGrafter"/>
</dbReference>
<protein>
    <recommendedName>
        <fullName evidence="3">Biogenesis of lysosome-related organelles complex 1 subunit 7</fullName>
    </recommendedName>
</protein>
<dbReference type="EMBL" id="UYRU01053313">
    <property type="protein sequence ID" value="VDN12197.1"/>
    <property type="molecule type" value="Genomic_DNA"/>
</dbReference>
<dbReference type="Pfam" id="PF14712">
    <property type="entry name" value="Snapin_Pallidin"/>
    <property type="match status" value="1"/>
</dbReference>
<evidence type="ECO:0000256" key="2">
    <source>
        <dbReference type="ARBA" id="ARBA00023054"/>
    </source>
</evidence>
<dbReference type="InterPro" id="IPR028119">
    <property type="entry name" value="Snapin/Pallidin/Snn1"/>
</dbReference>
<dbReference type="GO" id="GO:0000149">
    <property type="term" value="F:SNARE binding"/>
    <property type="evidence" value="ECO:0007669"/>
    <property type="project" value="TreeGrafter"/>
</dbReference>
<dbReference type="GO" id="GO:0016079">
    <property type="term" value="P:synaptic vesicle exocytosis"/>
    <property type="evidence" value="ECO:0007669"/>
    <property type="project" value="TreeGrafter"/>
</dbReference>
<keyword evidence="2" id="KW-0175">Coiled coil</keyword>
<dbReference type="GO" id="GO:0032418">
    <property type="term" value="P:lysosome localization"/>
    <property type="evidence" value="ECO:0007669"/>
    <property type="project" value="TreeGrafter"/>
</dbReference>
<proteinExistence type="inferred from homology"/>
<comment type="similarity">
    <text evidence="1">Belongs to the SNAPIN family.</text>
</comment>
<reference evidence="4 5" key="1">
    <citation type="submission" date="2018-11" db="EMBL/GenBank/DDBJ databases">
        <authorList>
            <consortium name="Pathogen Informatics"/>
        </authorList>
    </citation>
    <scope>NUCLEOTIDE SEQUENCE [LARGE SCALE GENOMIC DNA]</scope>
</reference>
<dbReference type="GO" id="GO:0008333">
    <property type="term" value="P:endosome to lysosome transport"/>
    <property type="evidence" value="ECO:0007669"/>
    <property type="project" value="TreeGrafter"/>
</dbReference>